<dbReference type="Proteomes" id="UP000634136">
    <property type="component" value="Unassembled WGS sequence"/>
</dbReference>
<feature type="region of interest" description="Disordered" evidence="1">
    <location>
        <begin position="65"/>
        <end position="84"/>
    </location>
</feature>
<comment type="caution">
    <text evidence="2">The sequence shown here is derived from an EMBL/GenBank/DDBJ whole genome shotgun (WGS) entry which is preliminary data.</text>
</comment>
<evidence type="ECO:0000256" key="1">
    <source>
        <dbReference type="SAM" id="MobiDB-lite"/>
    </source>
</evidence>
<reference evidence="2" key="1">
    <citation type="submission" date="2020-09" db="EMBL/GenBank/DDBJ databases">
        <title>Genome-Enabled Discovery of Anthraquinone Biosynthesis in Senna tora.</title>
        <authorList>
            <person name="Kang S.-H."/>
            <person name="Pandey R.P."/>
            <person name="Lee C.-M."/>
            <person name="Sim J.-S."/>
            <person name="Jeong J.-T."/>
            <person name="Choi B.-S."/>
            <person name="Jung M."/>
            <person name="Ginzburg D."/>
            <person name="Zhao K."/>
            <person name="Won S.Y."/>
            <person name="Oh T.-J."/>
            <person name="Yu Y."/>
            <person name="Kim N.-H."/>
            <person name="Lee O.R."/>
            <person name="Lee T.-H."/>
            <person name="Bashyal P."/>
            <person name="Kim T.-S."/>
            <person name="Lee W.-H."/>
            <person name="Kawkins C."/>
            <person name="Kim C.-K."/>
            <person name="Kim J.S."/>
            <person name="Ahn B.O."/>
            <person name="Rhee S.Y."/>
            <person name="Sohng J.K."/>
        </authorList>
    </citation>
    <scope>NUCLEOTIDE SEQUENCE</scope>
    <source>
        <tissue evidence="2">Leaf</tissue>
    </source>
</reference>
<evidence type="ECO:0000313" key="2">
    <source>
        <dbReference type="EMBL" id="KAF7808473.1"/>
    </source>
</evidence>
<gene>
    <name evidence="2" type="ORF">G2W53_035216</name>
</gene>
<accession>A0A834W4Q1</accession>
<organism evidence="2 3">
    <name type="scientific">Senna tora</name>
    <dbReference type="NCBI Taxonomy" id="362788"/>
    <lineage>
        <taxon>Eukaryota</taxon>
        <taxon>Viridiplantae</taxon>
        <taxon>Streptophyta</taxon>
        <taxon>Embryophyta</taxon>
        <taxon>Tracheophyta</taxon>
        <taxon>Spermatophyta</taxon>
        <taxon>Magnoliopsida</taxon>
        <taxon>eudicotyledons</taxon>
        <taxon>Gunneridae</taxon>
        <taxon>Pentapetalae</taxon>
        <taxon>rosids</taxon>
        <taxon>fabids</taxon>
        <taxon>Fabales</taxon>
        <taxon>Fabaceae</taxon>
        <taxon>Caesalpinioideae</taxon>
        <taxon>Cassia clade</taxon>
        <taxon>Senna</taxon>
    </lineage>
</organism>
<protein>
    <submittedName>
        <fullName evidence="2">Uncharacterized protein</fullName>
    </submittedName>
</protein>
<evidence type="ECO:0000313" key="3">
    <source>
        <dbReference type="Proteomes" id="UP000634136"/>
    </source>
</evidence>
<name>A0A834W4Q1_9FABA</name>
<dbReference type="AlphaFoldDB" id="A0A834W4Q1"/>
<sequence>MEPTELVEHEQTPRLTTMNRKEIKEKFQRRQEIKGFTNLLKATKVNPSIGHQLNNKYIKTVQKRHLESTKRRNHLHYPGNISEK</sequence>
<dbReference type="EMBL" id="JAAIUW010000011">
    <property type="protein sequence ID" value="KAF7808473.1"/>
    <property type="molecule type" value="Genomic_DNA"/>
</dbReference>
<proteinExistence type="predicted"/>
<keyword evidence="3" id="KW-1185">Reference proteome</keyword>